<feature type="region of interest" description="Disordered" evidence="1">
    <location>
        <begin position="1"/>
        <end position="32"/>
    </location>
</feature>
<comment type="caution">
    <text evidence="2">The sequence shown here is derived from an EMBL/GenBank/DDBJ whole genome shotgun (WGS) entry which is preliminary data.</text>
</comment>
<sequence length="94" mass="10727">MKVNSKMRKYARPYTRGGSGGPWGGRGTGRFGQGIKWMGVEAKGGSNRRKQVEEGEGKARVRKEREEAWELKRRRKTTTTNIVKEEMGWVRNGD</sequence>
<feature type="compositionally biased region" description="Gly residues" evidence="1">
    <location>
        <begin position="17"/>
        <end position="32"/>
    </location>
</feature>
<reference evidence="2" key="1">
    <citation type="submission" date="2023-10" db="EMBL/GenBank/DDBJ databases">
        <title>Genome assemblies of two species of porcelain crab, Petrolisthes cinctipes and Petrolisthes manimaculis (Anomura: Porcellanidae).</title>
        <authorList>
            <person name="Angst P."/>
        </authorList>
    </citation>
    <scope>NUCLEOTIDE SEQUENCE</scope>
    <source>
        <strain evidence="2">PB745_01</strain>
        <tissue evidence="2">Gill</tissue>
    </source>
</reference>
<proteinExistence type="predicted"/>
<dbReference type="EMBL" id="JAWQEG010008311">
    <property type="protein sequence ID" value="KAK3850575.1"/>
    <property type="molecule type" value="Genomic_DNA"/>
</dbReference>
<organism evidence="2 3">
    <name type="scientific">Petrolisthes cinctipes</name>
    <name type="common">Flat porcelain crab</name>
    <dbReference type="NCBI Taxonomy" id="88211"/>
    <lineage>
        <taxon>Eukaryota</taxon>
        <taxon>Metazoa</taxon>
        <taxon>Ecdysozoa</taxon>
        <taxon>Arthropoda</taxon>
        <taxon>Crustacea</taxon>
        <taxon>Multicrustacea</taxon>
        <taxon>Malacostraca</taxon>
        <taxon>Eumalacostraca</taxon>
        <taxon>Eucarida</taxon>
        <taxon>Decapoda</taxon>
        <taxon>Pleocyemata</taxon>
        <taxon>Anomura</taxon>
        <taxon>Galatheoidea</taxon>
        <taxon>Porcellanidae</taxon>
        <taxon>Petrolisthes</taxon>
    </lineage>
</organism>
<accession>A0AAE1EGX8</accession>
<gene>
    <name evidence="2" type="ORF">Pcinc_042728</name>
</gene>
<protein>
    <submittedName>
        <fullName evidence="2">Uncharacterized protein</fullName>
    </submittedName>
</protein>
<keyword evidence="3" id="KW-1185">Reference proteome</keyword>
<evidence type="ECO:0000313" key="2">
    <source>
        <dbReference type="EMBL" id="KAK3850575.1"/>
    </source>
</evidence>
<evidence type="ECO:0000313" key="3">
    <source>
        <dbReference type="Proteomes" id="UP001286313"/>
    </source>
</evidence>
<dbReference type="Proteomes" id="UP001286313">
    <property type="component" value="Unassembled WGS sequence"/>
</dbReference>
<feature type="compositionally biased region" description="Basic residues" evidence="1">
    <location>
        <begin position="1"/>
        <end position="11"/>
    </location>
</feature>
<dbReference type="AlphaFoldDB" id="A0AAE1EGX8"/>
<name>A0AAE1EGX8_PETCI</name>
<evidence type="ECO:0000256" key="1">
    <source>
        <dbReference type="SAM" id="MobiDB-lite"/>
    </source>
</evidence>